<comment type="subcellular location">
    <subcellularLocation>
        <location evidence="3">Cytoplasm</location>
        <location evidence="3">Cytoskeleton</location>
    </subcellularLocation>
    <subcellularLocation>
        <location evidence="2">Nucleus</location>
    </subcellularLocation>
</comment>
<dbReference type="GO" id="GO:0045087">
    <property type="term" value="P:innate immune response"/>
    <property type="evidence" value="ECO:0007669"/>
    <property type="project" value="UniProtKB-KW"/>
</dbReference>
<evidence type="ECO:0000256" key="15">
    <source>
        <dbReference type="ARBA" id="ARBA00048488"/>
    </source>
</evidence>
<proteinExistence type="inferred from homology"/>
<keyword evidence="19" id="KW-1185">Reference proteome</keyword>
<evidence type="ECO:0000256" key="5">
    <source>
        <dbReference type="ARBA" id="ARBA00022490"/>
    </source>
</evidence>
<comment type="cofactor">
    <cofactor evidence="1">
        <name>Zn(2+)</name>
        <dbReference type="ChEBI" id="CHEBI:29105"/>
    </cofactor>
</comment>
<name>A0A8D2Q789_VARKO</name>
<evidence type="ECO:0000313" key="19">
    <source>
        <dbReference type="Proteomes" id="UP000694545"/>
    </source>
</evidence>
<evidence type="ECO:0000256" key="4">
    <source>
        <dbReference type="ARBA" id="ARBA00007174"/>
    </source>
</evidence>
<dbReference type="Gene3D" id="2.170.150.20">
    <property type="entry name" value="Peptide methionine sulfoxide reductase"/>
    <property type="match status" value="1"/>
</dbReference>
<evidence type="ECO:0000313" key="18">
    <source>
        <dbReference type="Ensembl" id="ENSVKKP00000024724.1"/>
    </source>
</evidence>
<comment type="catalytic activity">
    <reaction evidence="16">
        <text>[thioredoxin]-disulfide + L-methionine + H2O = L-methionine (R)-S-oxide + [thioredoxin]-dithiol</text>
        <dbReference type="Rhea" id="RHEA:21260"/>
        <dbReference type="Rhea" id="RHEA-COMP:10698"/>
        <dbReference type="Rhea" id="RHEA-COMP:10700"/>
        <dbReference type="ChEBI" id="CHEBI:15377"/>
        <dbReference type="ChEBI" id="CHEBI:29950"/>
        <dbReference type="ChEBI" id="CHEBI:50058"/>
        <dbReference type="ChEBI" id="CHEBI:57844"/>
        <dbReference type="ChEBI" id="CHEBI:58773"/>
        <dbReference type="EC" id="1.8.4.14"/>
    </reaction>
</comment>
<dbReference type="OMA" id="VPIAGHY"/>
<dbReference type="Pfam" id="PF01641">
    <property type="entry name" value="SelR"/>
    <property type="match status" value="1"/>
</dbReference>
<feature type="domain" description="MsrB" evidence="17">
    <location>
        <begin position="1"/>
        <end position="95"/>
    </location>
</feature>
<keyword evidence="5" id="KW-0963">Cytoplasm</keyword>
<evidence type="ECO:0000259" key="17">
    <source>
        <dbReference type="PROSITE" id="PS51790"/>
    </source>
</evidence>
<keyword evidence="13" id="KW-0539">Nucleus</keyword>
<keyword evidence="12" id="KW-0206">Cytoskeleton</keyword>
<dbReference type="GO" id="GO:0046872">
    <property type="term" value="F:metal ion binding"/>
    <property type="evidence" value="ECO:0007669"/>
    <property type="project" value="UniProtKB-KW"/>
</dbReference>
<reference evidence="18" key="1">
    <citation type="submission" date="2025-08" db="UniProtKB">
        <authorList>
            <consortium name="Ensembl"/>
        </authorList>
    </citation>
    <scope>IDENTIFICATION</scope>
</reference>
<comment type="similarity">
    <text evidence="4">Belongs to the MsrB Met sulfoxide reductase family.</text>
</comment>
<dbReference type="Proteomes" id="UP000694545">
    <property type="component" value="Unplaced"/>
</dbReference>
<dbReference type="PROSITE" id="PS51790">
    <property type="entry name" value="MSRB"/>
    <property type="match status" value="1"/>
</dbReference>
<keyword evidence="9" id="KW-0391">Immunity</keyword>
<evidence type="ECO:0000256" key="6">
    <source>
        <dbReference type="ARBA" id="ARBA00022588"/>
    </source>
</evidence>
<dbReference type="GO" id="GO:0033745">
    <property type="term" value="F:L-methionine-(R)-S-oxide reductase activity"/>
    <property type="evidence" value="ECO:0007669"/>
    <property type="project" value="UniProtKB-EC"/>
</dbReference>
<dbReference type="GO" id="GO:0033743">
    <property type="term" value="F:peptide-methionine (R)-S-oxide reductase activity"/>
    <property type="evidence" value="ECO:0007669"/>
    <property type="project" value="UniProtKB-EC"/>
</dbReference>
<dbReference type="PANTHER" id="PTHR46755">
    <property type="entry name" value="METHIONINE-R-SULFOXIDE REDUCTASE B1"/>
    <property type="match status" value="1"/>
</dbReference>
<keyword evidence="6" id="KW-0399">Innate immunity</keyword>
<evidence type="ECO:0000256" key="11">
    <source>
        <dbReference type="ARBA" id="ARBA00023002"/>
    </source>
</evidence>
<dbReference type="GO" id="GO:0005634">
    <property type="term" value="C:nucleus"/>
    <property type="evidence" value="ECO:0007669"/>
    <property type="project" value="UniProtKB-SubCell"/>
</dbReference>
<organism evidence="18 19">
    <name type="scientific">Varanus komodoensis</name>
    <name type="common">Komodo dragon</name>
    <dbReference type="NCBI Taxonomy" id="61221"/>
    <lineage>
        <taxon>Eukaryota</taxon>
        <taxon>Metazoa</taxon>
        <taxon>Chordata</taxon>
        <taxon>Craniata</taxon>
        <taxon>Vertebrata</taxon>
        <taxon>Euteleostomi</taxon>
        <taxon>Lepidosauria</taxon>
        <taxon>Squamata</taxon>
        <taxon>Bifurcata</taxon>
        <taxon>Unidentata</taxon>
        <taxon>Episquamata</taxon>
        <taxon>Toxicofera</taxon>
        <taxon>Anguimorpha</taxon>
        <taxon>Paleoanguimorpha</taxon>
        <taxon>Varanoidea</taxon>
        <taxon>Varanidae</taxon>
        <taxon>Varanus</taxon>
    </lineage>
</organism>
<keyword evidence="7" id="KW-0479">Metal-binding</keyword>
<dbReference type="PANTHER" id="PTHR46755:SF5">
    <property type="entry name" value="METHIONINE-R-SULFOXIDE REDUCTASE B1"/>
    <property type="match status" value="1"/>
</dbReference>
<evidence type="ECO:0000256" key="8">
    <source>
        <dbReference type="ARBA" id="ARBA00022833"/>
    </source>
</evidence>
<evidence type="ECO:0000256" key="3">
    <source>
        <dbReference type="ARBA" id="ARBA00004245"/>
    </source>
</evidence>
<dbReference type="AlphaFoldDB" id="A0A8D2Q789"/>
<comment type="catalytic activity">
    <reaction evidence="15">
        <text>L-methionyl-[protein] + [thioredoxin]-disulfide + H2O = L-methionyl-(R)-S-oxide-[protein] + [thioredoxin]-dithiol</text>
        <dbReference type="Rhea" id="RHEA:24164"/>
        <dbReference type="Rhea" id="RHEA-COMP:10698"/>
        <dbReference type="Rhea" id="RHEA-COMP:10700"/>
        <dbReference type="Rhea" id="RHEA-COMP:12313"/>
        <dbReference type="Rhea" id="RHEA-COMP:12314"/>
        <dbReference type="ChEBI" id="CHEBI:15377"/>
        <dbReference type="ChEBI" id="CHEBI:16044"/>
        <dbReference type="ChEBI" id="CHEBI:29950"/>
        <dbReference type="ChEBI" id="CHEBI:45764"/>
        <dbReference type="ChEBI" id="CHEBI:50058"/>
        <dbReference type="EC" id="1.8.4.12"/>
    </reaction>
</comment>
<evidence type="ECO:0000256" key="7">
    <source>
        <dbReference type="ARBA" id="ARBA00022723"/>
    </source>
</evidence>
<dbReference type="InterPro" id="IPR011057">
    <property type="entry name" value="Mss4-like_sf"/>
</dbReference>
<sequence>MPSRKPADHLPVCMYVYFGSQGIYTCSKCSYELFSSKSKFSHSTPWPAFTEPIHEDSISKYLERSGAFKVSCGRCGNSLGHEFINDGPKKGQSRF</sequence>
<reference evidence="18" key="2">
    <citation type="submission" date="2025-09" db="UniProtKB">
        <authorList>
            <consortium name="Ensembl"/>
        </authorList>
    </citation>
    <scope>IDENTIFICATION</scope>
</reference>
<evidence type="ECO:0000256" key="14">
    <source>
        <dbReference type="ARBA" id="ARBA00046083"/>
    </source>
</evidence>
<comment type="function">
    <text evidence="14">Methionine-sulfoxide reductase that specifically reduces methionine (R)-sulfoxide back to methionine. While in many cases, methionine oxidation is the result of random oxidation following oxidative stress, methionine oxidation is also a post-translational modification that takes place on specific residue. Acts as a regulator of actin assembly by reducing methionine (R)-sulfoxide mediated by MICALs (MICAL1, MICAL2 or MICAL3) on actin, thereby promoting filament repolymerization. Plays a role in innate immunity by reducing oxidized actin, leading to actin repolymerization in macrophages.</text>
</comment>
<dbReference type="SUPFAM" id="SSF51316">
    <property type="entry name" value="Mss4-like"/>
    <property type="match status" value="1"/>
</dbReference>
<evidence type="ECO:0000256" key="16">
    <source>
        <dbReference type="ARBA" id="ARBA00049261"/>
    </source>
</evidence>
<keyword evidence="8" id="KW-0862">Zinc</keyword>
<dbReference type="GO" id="GO:0030091">
    <property type="term" value="P:protein repair"/>
    <property type="evidence" value="ECO:0007669"/>
    <property type="project" value="TreeGrafter"/>
</dbReference>
<protein>
    <submittedName>
        <fullName evidence="18">Methionine sulfoxide reductase B1</fullName>
    </submittedName>
</protein>
<evidence type="ECO:0000256" key="1">
    <source>
        <dbReference type="ARBA" id="ARBA00001947"/>
    </source>
</evidence>
<keyword evidence="11" id="KW-0560">Oxidoreductase</keyword>
<dbReference type="Ensembl" id="ENSVKKT00000025325.1">
    <property type="protein sequence ID" value="ENSVKKP00000024724.1"/>
    <property type="gene ID" value="ENSVKKG00000016279.1"/>
</dbReference>
<dbReference type="GO" id="GO:0005856">
    <property type="term" value="C:cytoskeleton"/>
    <property type="evidence" value="ECO:0007669"/>
    <property type="project" value="UniProtKB-SubCell"/>
</dbReference>
<evidence type="ECO:0000256" key="10">
    <source>
        <dbReference type="ARBA" id="ARBA00022933"/>
    </source>
</evidence>
<evidence type="ECO:0000256" key="12">
    <source>
        <dbReference type="ARBA" id="ARBA00023212"/>
    </source>
</evidence>
<dbReference type="InterPro" id="IPR002579">
    <property type="entry name" value="Met_Sox_Rdtase_MsrB_dom"/>
</dbReference>
<accession>A0A8D2Q789</accession>
<evidence type="ECO:0000256" key="13">
    <source>
        <dbReference type="ARBA" id="ARBA00023242"/>
    </source>
</evidence>
<dbReference type="InterPro" id="IPR052150">
    <property type="entry name" value="MsrB_Met_sulfoxide_reductase"/>
</dbReference>
<keyword evidence="10" id="KW-0712">Selenocysteine</keyword>
<evidence type="ECO:0000256" key="9">
    <source>
        <dbReference type="ARBA" id="ARBA00022859"/>
    </source>
</evidence>
<evidence type="ECO:0000256" key="2">
    <source>
        <dbReference type="ARBA" id="ARBA00004123"/>
    </source>
</evidence>